<evidence type="ECO:0000313" key="3">
    <source>
        <dbReference type="Proteomes" id="UP001211894"/>
    </source>
</evidence>
<dbReference type="Pfam" id="PF18801">
    <property type="entry name" value="RapH_N"/>
    <property type="match status" value="1"/>
</dbReference>
<gene>
    <name evidence="2" type="ORF">PJ311_09050</name>
</gene>
<organism evidence="2 3">
    <name type="scientific">Bacillus changyiensis</name>
    <dbReference type="NCBI Taxonomy" id="3004103"/>
    <lineage>
        <taxon>Bacteria</taxon>
        <taxon>Bacillati</taxon>
        <taxon>Bacillota</taxon>
        <taxon>Bacilli</taxon>
        <taxon>Bacillales</taxon>
        <taxon>Bacillaceae</taxon>
        <taxon>Bacillus</taxon>
    </lineage>
</organism>
<dbReference type="InterPro" id="IPR019734">
    <property type="entry name" value="TPR_rpt"/>
</dbReference>
<reference evidence="2 3" key="1">
    <citation type="submission" date="2023-01" db="EMBL/GenBank/DDBJ databases">
        <title>Bacillus changyiensis sp. nov., isolated from a coastal deposit.</title>
        <authorList>
            <person name="Xiao G."/>
            <person name="Lai Q."/>
            <person name="Hu Z."/>
            <person name="Shao Z."/>
        </authorList>
    </citation>
    <scope>NUCLEOTIDE SEQUENCE [LARGE SCALE GENOMIC DNA]</scope>
    <source>
        <strain evidence="2 3">CLL-7-23</strain>
    </source>
</reference>
<evidence type="ECO:0000256" key="1">
    <source>
        <dbReference type="PROSITE-ProRule" id="PRU00339"/>
    </source>
</evidence>
<dbReference type="InterPro" id="IPR011990">
    <property type="entry name" value="TPR-like_helical_dom_sf"/>
</dbReference>
<dbReference type="SMART" id="SM00028">
    <property type="entry name" value="TPR"/>
    <property type="match status" value="4"/>
</dbReference>
<dbReference type="PROSITE" id="PS50005">
    <property type="entry name" value="TPR"/>
    <property type="match status" value="1"/>
</dbReference>
<dbReference type="Pfam" id="PF13181">
    <property type="entry name" value="TPR_8"/>
    <property type="match status" value="1"/>
</dbReference>
<evidence type="ECO:0000313" key="2">
    <source>
        <dbReference type="EMBL" id="MDA7026753.1"/>
    </source>
</evidence>
<proteinExistence type="predicted"/>
<keyword evidence="3" id="KW-1185">Reference proteome</keyword>
<dbReference type="Proteomes" id="UP001211894">
    <property type="component" value="Unassembled WGS sequence"/>
</dbReference>
<protein>
    <submittedName>
        <fullName evidence="2">Aspartate phosphatase</fullName>
    </submittedName>
</protein>
<feature type="repeat" description="TPR" evidence="1">
    <location>
        <begin position="175"/>
        <end position="208"/>
    </location>
</feature>
<comment type="caution">
    <text evidence="2">The sequence shown here is derived from an EMBL/GenBank/DDBJ whole genome shotgun (WGS) entry which is preliminary data.</text>
</comment>
<name>A0ABT4X3I4_9BACI</name>
<dbReference type="SUPFAM" id="SSF48452">
    <property type="entry name" value="TPR-like"/>
    <property type="match status" value="1"/>
</dbReference>
<dbReference type="Gene3D" id="1.25.40.10">
    <property type="entry name" value="Tetratricopeptide repeat domain"/>
    <property type="match status" value="1"/>
</dbReference>
<keyword evidence="1" id="KW-0802">TPR repeat</keyword>
<accession>A0ABT4X3I4</accession>
<dbReference type="RefSeq" id="WP_271340604.1">
    <property type="nucleotide sequence ID" value="NZ_JAQKAB010000005.1"/>
</dbReference>
<dbReference type="EMBL" id="JAQKAB010000005">
    <property type="protein sequence ID" value="MDA7026753.1"/>
    <property type="molecule type" value="Genomic_DNA"/>
</dbReference>
<sequence length="371" mass="43697">MSKVASEVVGGILNEFHLAIKMHDIEQAKSFFERAKSTFVDMEENQDVLTYFSLLEERYRMMLYDARGERPPDRSYFIASQRKCVEETNQLIDYYFYFFEAMYESYSRNFDRAISLYKIAEQKLVEIPDKIEQAEFYIKLGWLYMSLRQNQVSFNYAKDAMTIFKMHEGYEKRLAVSLVVMGANYMHIERFKEAEHYFKESIKISEEIGDPFLEAMLSHDISIFYSTLNRSEECIHALQKALSNQEWCESCYFINSLYMLTRELFKIGEKEAAMTSYQKGQVELAKNSNNIYEKKINIIYELYCCETSDSMAICLRDLHDLEKLNDLDGVHDLCLLISSYYEDKGHYKEALEFVKMAVKAENKMKSLGSEV</sequence>